<accession>A0A2T0LA48</accession>
<evidence type="ECO:0000313" key="1">
    <source>
        <dbReference type="EMBL" id="PRX38622.1"/>
    </source>
</evidence>
<dbReference type="Pfam" id="PF25948">
    <property type="entry name" value="DUF7986"/>
    <property type="match status" value="1"/>
</dbReference>
<dbReference type="OrthoDB" id="2081619at2"/>
<proteinExistence type="predicted"/>
<sequence length="209" mass="24564">MYILEKYKQVRRVGMELNNRMLEQYVMREQLETAGRLLGVLSGNYLHISEEEEPAFFDFLLHEPYMDGPTAVEQYRRDHPQMEWIEKQLTEAFLAAYTSLFMVAGFRREESTLILEDLLNGGLIPLLDIHYSRTAEPGTLLFTRVVPYRGFNMSSGFSLHFYLEADRLIQKYQKQYKKVPSDTDSIRRFVAFFALSRRYGTPAIHRSVQ</sequence>
<dbReference type="RefSeq" id="WP_146130538.1">
    <property type="nucleotide sequence ID" value="NZ_PVNE01000043.1"/>
</dbReference>
<evidence type="ECO:0000313" key="2">
    <source>
        <dbReference type="Proteomes" id="UP000237797"/>
    </source>
</evidence>
<organism evidence="1 2">
    <name type="scientific">Planifilum fimeticola</name>
    <dbReference type="NCBI Taxonomy" id="201975"/>
    <lineage>
        <taxon>Bacteria</taxon>
        <taxon>Bacillati</taxon>
        <taxon>Bacillota</taxon>
        <taxon>Bacilli</taxon>
        <taxon>Bacillales</taxon>
        <taxon>Thermoactinomycetaceae</taxon>
        <taxon>Planifilum</taxon>
    </lineage>
</organism>
<name>A0A2T0LA48_9BACL</name>
<gene>
    <name evidence="1" type="ORF">CLV97_1436</name>
</gene>
<keyword evidence="2" id="KW-1185">Reference proteome</keyword>
<reference evidence="1 2" key="1">
    <citation type="submission" date="2018-03" db="EMBL/GenBank/DDBJ databases">
        <title>Genomic Encyclopedia of Archaeal and Bacterial Type Strains, Phase II (KMG-II): from individual species to whole genera.</title>
        <authorList>
            <person name="Goeker M."/>
        </authorList>
    </citation>
    <scope>NUCLEOTIDE SEQUENCE [LARGE SCALE GENOMIC DNA]</scope>
    <source>
        <strain evidence="1 2">DSM 44946</strain>
    </source>
</reference>
<protein>
    <submittedName>
        <fullName evidence="1">Uncharacterized protein</fullName>
    </submittedName>
</protein>
<dbReference type="Proteomes" id="UP000237797">
    <property type="component" value="Unassembled WGS sequence"/>
</dbReference>
<dbReference type="AlphaFoldDB" id="A0A2T0LA48"/>
<dbReference type="EMBL" id="PVNE01000043">
    <property type="protein sequence ID" value="PRX38622.1"/>
    <property type="molecule type" value="Genomic_DNA"/>
</dbReference>
<dbReference type="InterPro" id="IPR058292">
    <property type="entry name" value="DUF7986"/>
</dbReference>
<comment type="caution">
    <text evidence="1">The sequence shown here is derived from an EMBL/GenBank/DDBJ whole genome shotgun (WGS) entry which is preliminary data.</text>
</comment>